<reference evidence="2" key="1">
    <citation type="submission" date="2017-10" db="EMBL/GenBank/DDBJ databases">
        <authorList>
            <person name="Regsiter A."/>
            <person name="William W."/>
        </authorList>
    </citation>
    <scope>NUCLEOTIDE SEQUENCE [LARGE SCALE GENOMIC DNA]</scope>
</reference>
<dbReference type="AlphaFoldDB" id="A0A2N9APN3"/>
<sequence>MDELSLPPWTDSIARLWQRTHRLNLMSGRGPLERVVYAASRELFTRDGARRHPRVVELARLDYSLADDRR</sequence>
<gene>
    <name evidence="1" type="ORF">TK0001_2722</name>
</gene>
<organism evidence="1 2">
    <name type="scientific">Methylorubrum extorquens</name>
    <name type="common">Methylobacterium dichloromethanicum</name>
    <name type="synonym">Methylobacterium extorquens</name>
    <dbReference type="NCBI Taxonomy" id="408"/>
    <lineage>
        <taxon>Bacteria</taxon>
        <taxon>Pseudomonadati</taxon>
        <taxon>Pseudomonadota</taxon>
        <taxon>Alphaproteobacteria</taxon>
        <taxon>Hyphomicrobiales</taxon>
        <taxon>Methylobacteriaceae</taxon>
        <taxon>Methylorubrum</taxon>
    </lineage>
</organism>
<protein>
    <submittedName>
        <fullName evidence="1">Uncharacterized protein</fullName>
    </submittedName>
</protein>
<evidence type="ECO:0000313" key="1">
    <source>
        <dbReference type="EMBL" id="SOR29324.1"/>
    </source>
</evidence>
<accession>A0A2N9APN3</accession>
<proteinExistence type="predicted"/>
<name>A0A2N9APN3_METEX</name>
<evidence type="ECO:0000313" key="2">
    <source>
        <dbReference type="Proteomes" id="UP000233769"/>
    </source>
</evidence>
<dbReference type="EMBL" id="LT962688">
    <property type="protein sequence ID" value="SOR29324.1"/>
    <property type="molecule type" value="Genomic_DNA"/>
</dbReference>
<dbReference type="Proteomes" id="UP000233769">
    <property type="component" value="Chromosome tk0001"/>
</dbReference>